<evidence type="ECO:0000256" key="6">
    <source>
        <dbReference type="ARBA" id="ARBA00023288"/>
    </source>
</evidence>
<evidence type="ECO:0000256" key="7">
    <source>
        <dbReference type="SAM" id="MobiDB-lite"/>
    </source>
</evidence>
<accession>A0A5Q0T9Y9</accession>
<dbReference type="AlphaFoldDB" id="A0A5Q0T9Y9"/>
<evidence type="ECO:0000256" key="1">
    <source>
        <dbReference type="ARBA" id="ARBA00004459"/>
    </source>
</evidence>
<keyword evidence="10" id="KW-1185">Reference proteome</keyword>
<evidence type="ECO:0000256" key="3">
    <source>
        <dbReference type="ARBA" id="ARBA00023136"/>
    </source>
</evidence>
<dbReference type="GO" id="GO:0009279">
    <property type="term" value="C:cell outer membrane"/>
    <property type="evidence" value="ECO:0007669"/>
    <property type="project" value="UniProtKB-SubCell"/>
</dbReference>
<evidence type="ECO:0000256" key="2">
    <source>
        <dbReference type="ARBA" id="ARBA00022729"/>
    </source>
</evidence>
<dbReference type="EMBL" id="CP045699">
    <property type="protein sequence ID" value="QGA63968.1"/>
    <property type="molecule type" value="Genomic_DNA"/>
</dbReference>
<dbReference type="InterPro" id="IPR032831">
    <property type="entry name" value="LptM_cons"/>
</dbReference>
<dbReference type="Pfam" id="PF13627">
    <property type="entry name" value="LptM_cons"/>
    <property type="match status" value="1"/>
</dbReference>
<organism evidence="9 10">
    <name type="scientific">Vibrio algicola</name>
    <dbReference type="NCBI Taxonomy" id="2662262"/>
    <lineage>
        <taxon>Bacteria</taxon>
        <taxon>Pseudomonadati</taxon>
        <taxon>Pseudomonadota</taxon>
        <taxon>Gammaproteobacteria</taxon>
        <taxon>Vibrionales</taxon>
        <taxon>Vibrionaceae</taxon>
        <taxon>Vibrio</taxon>
    </lineage>
</organism>
<keyword evidence="6" id="KW-0449">Lipoprotein</keyword>
<keyword evidence="5" id="KW-0998">Cell outer membrane</keyword>
<evidence type="ECO:0000256" key="8">
    <source>
        <dbReference type="SAM" id="SignalP"/>
    </source>
</evidence>
<dbReference type="PROSITE" id="PS51257">
    <property type="entry name" value="PROKAR_LIPOPROTEIN"/>
    <property type="match status" value="1"/>
</dbReference>
<comment type="subcellular location">
    <subcellularLocation>
        <location evidence="1">Cell outer membrane</location>
        <topology evidence="1">Lipid-anchor</topology>
    </subcellularLocation>
</comment>
<reference evidence="9 10" key="1">
    <citation type="submission" date="2019-10" db="EMBL/GenBank/DDBJ databases">
        <title>Vibrio sp. nov., isolated from Coralline algae surface.</title>
        <authorList>
            <person name="Geng Y."/>
            <person name="Zhang X."/>
        </authorList>
    </citation>
    <scope>NUCLEOTIDE SEQUENCE [LARGE SCALE GENOMIC DNA]</scope>
    <source>
        <strain evidence="9 10">SM1977</strain>
    </source>
</reference>
<gene>
    <name evidence="9" type="ORF">GFB47_00085</name>
</gene>
<keyword evidence="3" id="KW-0472">Membrane</keyword>
<feature type="region of interest" description="Disordered" evidence="7">
    <location>
        <begin position="21"/>
        <end position="89"/>
    </location>
</feature>
<dbReference type="NCBIfam" id="NF047847">
    <property type="entry name" value="SS_mature_LptM"/>
    <property type="match status" value="1"/>
</dbReference>
<feature type="compositionally biased region" description="Polar residues" evidence="7">
    <location>
        <begin position="56"/>
        <end position="89"/>
    </location>
</feature>
<sequence length="89" mass="9152">MKKHTLAWFALLVTTLAGCGQTGPLYLPQDQPEPSNTGAVSIKGKDGSVVVEPAQSAASSTIDPAASSAESTLDTQPQPSKTEAQSQPE</sequence>
<evidence type="ECO:0000256" key="5">
    <source>
        <dbReference type="ARBA" id="ARBA00023237"/>
    </source>
</evidence>
<feature type="signal peptide" evidence="8">
    <location>
        <begin position="1"/>
        <end position="19"/>
    </location>
</feature>
<evidence type="ECO:0000313" key="9">
    <source>
        <dbReference type="EMBL" id="QGA63968.1"/>
    </source>
</evidence>
<protein>
    <recommendedName>
        <fullName evidence="11">Lipoprotein</fullName>
    </recommendedName>
</protein>
<evidence type="ECO:0008006" key="11">
    <source>
        <dbReference type="Google" id="ProtNLM"/>
    </source>
</evidence>
<proteinExistence type="predicted"/>
<evidence type="ECO:0000313" key="10">
    <source>
        <dbReference type="Proteomes" id="UP000348942"/>
    </source>
</evidence>
<dbReference type="Proteomes" id="UP000348942">
    <property type="component" value="Chromosome 1"/>
</dbReference>
<keyword evidence="2 8" id="KW-0732">Signal</keyword>
<name>A0A5Q0T9Y9_9VIBR</name>
<feature type="chain" id="PRO_5024437136" description="Lipoprotein" evidence="8">
    <location>
        <begin position="20"/>
        <end position="89"/>
    </location>
</feature>
<keyword evidence="4" id="KW-0564">Palmitate</keyword>
<evidence type="ECO:0000256" key="4">
    <source>
        <dbReference type="ARBA" id="ARBA00023139"/>
    </source>
</evidence>